<dbReference type="OrthoDB" id="2254641at2759"/>
<gene>
    <name evidence="2" type="ORF">BG015_011290</name>
</gene>
<evidence type="ECO:0000313" key="3">
    <source>
        <dbReference type="Proteomes" id="UP000748756"/>
    </source>
</evidence>
<evidence type="ECO:0000256" key="1">
    <source>
        <dbReference type="SAM" id="MobiDB-lite"/>
    </source>
</evidence>
<organism evidence="2 3">
    <name type="scientific">Linnemannia schmuckeri</name>
    <dbReference type="NCBI Taxonomy" id="64567"/>
    <lineage>
        <taxon>Eukaryota</taxon>
        <taxon>Fungi</taxon>
        <taxon>Fungi incertae sedis</taxon>
        <taxon>Mucoromycota</taxon>
        <taxon>Mortierellomycotina</taxon>
        <taxon>Mortierellomycetes</taxon>
        <taxon>Mortierellales</taxon>
        <taxon>Mortierellaceae</taxon>
        <taxon>Linnemannia</taxon>
    </lineage>
</organism>
<dbReference type="Proteomes" id="UP000748756">
    <property type="component" value="Unassembled WGS sequence"/>
</dbReference>
<reference evidence="2" key="1">
    <citation type="journal article" date="2020" name="Fungal Divers.">
        <title>Resolving the Mortierellaceae phylogeny through synthesis of multi-gene phylogenetics and phylogenomics.</title>
        <authorList>
            <person name="Vandepol N."/>
            <person name="Liber J."/>
            <person name="Desiro A."/>
            <person name="Na H."/>
            <person name="Kennedy M."/>
            <person name="Barry K."/>
            <person name="Grigoriev I.V."/>
            <person name="Miller A.N."/>
            <person name="O'Donnell K."/>
            <person name="Stajich J.E."/>
            <person name="Bonito G."/>
        </authorList>
    </citation>
    <scope>NUCLEOTIDE SEQUENCE</scope>
    <source>
        <strain evidence="2">NRRL 6426</strain>
    </source>
</reference>
<comment type="caution">
    <text evidence="2">The sequence shown here is derived from an EMBL/GenBank/DDBJ whole genome shotgun (WGS) entry which is preliminary data.</text>
</comment>
<feature type="compositionally biased region" description="Polar residues" evidence="1">
    <location>
        <begin position="1"/>
        <end position="25"/>
    </location>
</feature>
<feature type="region of interest" description="Disordered" evidence="1">
    <location>
        <begin position="1"/>
        <end position="31"/>
    </location>
</feature>
<protein>
    <submittedName>
        <fullName evidence="2">Uncharacterized protein</fullName>
    </submittedName>
</protein>
<name>A0A9P5RWD2_9FUNG</name>
<dbReference type="EMBL" id="JAAAUQ010000863">
    <property type="protein sequence ID" value="KAF9147122.1"/>
    <property type="molecule type" value="Genomic_DNA"/>
</dbReference>
<keyword evidence="3" id="KW-1185">Reference proteome</keyword>
<accession>A0A9P5RWD2</accession>
<sequence length="339" mass="37790">MDTTKEQQQGQPETNTQDTAQSNYTPGIPSEMSSMVSLLASSVNGMQGSLGHAYQSMANQVKQSMEMTQTMSKMMEMFLVSSLSISSRIERDDSTDKPILVLVTENKSQFPIPGLSGSLRIGSDDNKEKKFKRSTTSFTTVISKTYTMAKRGRQTEPQEMKHCIYQQPGTTGTEESQPSLDVLLPGMRCVEVIELSLERFDEWVILVEARFKSPGSGEVLSKRHECCIYLIDQCSIKWLSADGREAPVAELSQDAKMMTGPLRQILKVPVTEGISVGMRFTLFPFKSDKEIQGRVSHISEDKQETRLSLWAEQSDAADSIILERIAIELGILGEHPDFI</sequence>
<evidence type="ECO:0000313" key="2">
    <source>
        <dbReference type="EMBL" id="KAF9147122.1"/>
    </source>
</evidence>
<dbReference type="AlphaFoldDB" id="A0A9P5RWD2"/>
<proteinExistence type="predicted"/>